<protein>
    <recommendedName>
        <fullName evidence="3">Phage tail fiber protein</fullName>
    </recommendedName>
</protein>
<evidence type="ECO:0008006" key="3">
    <source>
        <dbReference type="Google" id="ProtNLM"/>
    </source>
</evidence>
<comment type="caution">
    <text evidence="1">The sequence shown here is derived from an EMBL/GenBank/DDBJ whole genome shotgun (WGS) entry which is preliminary data.</text>
</comment>
<proteinExistence type="predicted"/>
<evidence type="ECO:0000313" key="1">
    <source>
        <dbReference type="EMBL" id="GBR73548.1"/>
    </source>
</evidence>
<dbReference type="AlphaFoldDB" id="A0A388TAQ1"/>
<accession>A0A388TAQ1</accession>
<keyword evidence="2" id="KW-1185">Reference proteome</keyword>
<reference evidence="1 2" key="1">
    <citation type="journal article" date="2019" name="ISME J.">
        <title>Genome analyses of uncultured TG2/ZB3 bacteria in 'Margulisbacteria' specifically attached to ectosymbiotic spirochetes of protists in the termite gut.</title>
        <authorList>
            <person name="Utami Y.D."/>
            <person name="Kuwahara H."/>
            <person name="Igai K."/>
            <person name="Murakami T."/>
            <person name="Sugaya K."/>
            <person name="Morikawa T."/>
            <person name="Nagura Y."/>
            <person name="Yuki M."/>
            <person name="Deevong P."/>
            <person name="Inoue T."/>
            <person name="Kihara K."/>
            <person name="Lo N."/>
            <person name="Yamada A."/>
            <person name="Ohkuma M."/>
            <person name="Hongoh Y."/>
        </authorList>
    </citation>
    <scope>NUCLEOTIDE SEQUENCE [LARGE SCALE GENOMIC DNA]</scope>
    <source>
        <strain evidence="1">NkOx7-01</strain>
    </source>
</reference>
<dbReference type="EMBL" id="BGZN01000013">
    <property type="protein sequence ID" value="GBR73548.1"/>
    <property type="molecule type" value="Genomic_DNA"/>
</dbReference>
<evidence type="ECO:0000313" key="2">
    <source>
        <dbReference type="Proteomes" id="UP000269352"/>
    </source>
</evidence>
<sequence>MASNYTDTTDTDFTGVVEGVAYNIDTGKPLSAAGVRNALHTKENVANKTVTVDSSSTDAQYPSAKAVMAVLSDKASSSITYKSSGGSNALTAAMLPKHTHTIYTDATKNTNRTSDKSLTGSFGVDDMMVNGSAYSAGGILSLTDYAYDAGSDNTNKGKEMSIDATHEHTGNANNDNSTIADTNTSNMPAYYALIYIMRVS</sequence>
<name>A0A388TAQ1_TERA1</name>
<dbReference type="Proteomes" id="UP000269352">
    <property type="component" value="Unassembled WGS sequence"/>
</dbReference>
<organism evidence="1 2">
    <name type="scientific">Termititenax aidoneus</name>
    <dbReference type="NCBI Taxonomy" id="2218524"/>
    <lineage>
        <taxon>Bacteria</taxon>
        <taxon>Bacillati</taxon>
        <taxon>Candidatus Margulisiibacteriota</taxon>
        <taxon>Candidatus Termititenacia</taxon>
        <taxon>Candidatus Termititenacales</taxon>
        <taxon>Candidatus Termititenacaceae</taxon>
        <taxon>Candidatus Termititenax</taxon>
    </lineage>
</organism>
<gene>
    <name evidence="1" type="ORF">NO1_0906</name>
</gene>